<reference evidence="2 3" key="1">
    <citation type="submission" date="2018-02" db="EMBL/GenBank/DDBJ databases">
        <title>Genome sequence of Desulfovibrio carbinolicus DSM 3852.</title>
        <authorList>
            <person name="Wilbanks E."/>
            <person name="Skennerton C.T."/>
            <person name="Orphan V.J."/>
        </authorList>
    </citation>
    <scope>NUCLEOTIDE SEQUENCE [LARGE SCALE GENOMIC DNA]</scope>
    <source>
        <strain evidence="2 3">DSM 3852</strain>
    </source>
</reference>
<dbReference type="Gene3D" id="3.40.50.1000">
    <property type="entry name" value="HAD superfamily/HAD-like"/>
    <property type="match status" value="1"/>
</dbReference>
<evidence type="ECO:0000313" key="3">
    <source>
        <dbReference type="Proteomes" id="UP000293296"/>
    </source>
</evidence>
<proteinExistence type="predicted"/>
<dbReference type="KEGG" id="dcb:C3Y92_06915"/>
<dbReference type="GO" id="GO:0016787">
    <property type="term" value="F:hydrolase activity"/>
    <property type="evidence" value="ECO:0007669"/>
    <property type="project" value="UniProtKB-KW"/>
</dbReference>
<dbReference type="AlphaFoldDB" id="A0A4P6HM03"/>
<dbReference type="OrthoDB" id="9799365at2"/>
<feature type="signal peptide" evidence="1">
    <location>
        <begin position="1"/>
        <end position="37"/>
    </location>
</feature>
<evidence type="ECO:0000313" key="2">
    <source>
        <dbReference type="EMBL" id="QAZ66980.1"/>
    </source>
</evidence>
<name>A0A4P6HM03_9BACT</name>
<dbReference type="InterPro" id="IPR036412">
    <property type="entry name" value="HAD-like_sf"/>
</dbReference>
<evidence type="ECO:0000256" key="1">
    <source>
        <dbReference type="SAM" id="SignalP"/>
    </source>
</evidence>
<dbReference type="CDD" id="cd01427">
    <property type="entry name" value="HAD_like"/>
    <property type="match status" value="1"/>
</dbReference>
<dbReference type="EMBL" id="CP026538">
    <property type="protein sequence ID" value="QAZ66980.1"/>
    <property type="molecule type" value="Genomic_DNA"/>
</dbReference>
<accession>A0A4P6HM03</accession>
<sequence length="345" mass="38363">MTRRLPAWRNSVSFLRPDRLIVLALCCLLLVAATALAQTDPLPSWNEGPAKQAILAFVRATTDPSNPSYVRPEARIATFDQDGTTWVEQPMYTPMLYCLARLRELAKDKPELAGAEPFKSLLSGGLERLADASTDDIVKLYAATMTGMTVEELGNQVRRWLDTARDARWGRPYTELVYQPMLEVMQLLRAHGYKTYFVTGGGQDFLRAYAEKVYGVPPEQVVGTLNATKFGYDAAGKAVLTEEPRLLLNNVGPGKPQGIHLMIGRHPQAAFGNSDGDKEMLEYAQAGGGARLMMLVRHDDAEREYAYAAQSKIGTFPDSLLAEAAQKGWVVISMKQDWKRIFSWE</sequence>
<dbReference type="Pfam" id="PF12710">
    <property type="entry name" value="HAD"/>
    <property type="match status" value="1"/>
</dbReference>
<keyword evidence="2" id="KW-0378">Hydrolase</keyword>
<dbReference type="Proteomes" id="UP000293296">
    <property type="component" value="Chromosome"/>
</dbReference>
<dbReference type="RefSeq" id="WP_129351097.1">
    <property type="nucleotide sequence ID" value="NZ_CP026538.1"/>
</dbReference>
<protein>
    <submittedName>
        <fullName evidence="2">HAD family hydrolase</fullName>
    </submittedName>
</protein>
<dbReference type="InterPro" id="IPR023214">
    <property type="entry name" value="HAD_sf"/>
</dbReference>
<keyword evidence="3" id="KW-1185">Reference proteome</keyword>
<organism evidence="2 3">
    <name type="scientific">Solidesulfovibrio carbinolicus</name>
    <dbReference type="NCBI Taxonomy" id="296842"/>
    <lineage>
        <taxon>Bacteria</taxon>
        <taxon>Pseudomonadati</taxon>
        <taxon>Thermodesulfobacteriota</taxon>
        <taxon>Desulfovibrionia</taxon>
        <taxon>Desulfovibrionales</taxon>
        <taxon>Desulfovibrionaceae</taxon>
        <taxon>Solidesulfovibrio</taxon>
    </lineage>
</organism>
<keyword evidence="1" id="KW-0732">Signal</keyword>
<feature type="chain" id="PRO_5020885361" evidence="1">
    <location>
        <begin position="38"/>
        <end position="345"/>
    </location>
</feature>
<gene>
    <name evidence="2" type="ORF">C3Y92_06915</name>
</gene>
<dbReference type="SUPFAM" id="SSF56784">
    <property type="entry name" value="HAD-like"/>
    <property type="match status" value="1"/>
</dbReference>